<dbReference type="EC" id="2.1.1.72" evidence="1"/>
<keyword evidence="4" id="KW-0949">S-adenosyl-L-methionine</keyword>
<dbReference type="EMBL" id="CP025682">
    <property type="protein sequence ID" value="AUN96049.1"/>
    <property type="molecule type" value="Genomic_DNA"/>
</dbReference>
<feature type="domain" description="Type II methyltransferase M.TaqI-like" evidence="8">
    <location>
        <begin position="73"/>
        <end position="174"/>
    </location>
</feature>
<dbReference type="RefSeq" id="WP_102248093.1">
    <property type="nucleotide sequence ID" value="NZ_CP025682.1"/>
</dbReference>
<dbReference type="InterPro" id="IPR011639">
    <property type="entry name" value="MethylTrfase_TaqI-like_dom"/>
</dbReference>
<dbReference type="Pfam" id="PF07669">
    <property type="entry name" value="Eco57I"/>
    <property type="match status" value="1"/>
</dbReference>
<keyword evidence="10" id="KW-1185">Reference proteome</keyword>
<evidence type="ECO:0000313" key="10">
    <source>
        <dbReference type="Proteomes" id="UP000242205"/>
    </source>
</evidence>
<dbReference type="KEGG" id="atw:C0099_14540"/>
<accession>A0A2I6S9X8</accession>
<evidence type="ECO:0000259" key="8">
    <source>
        <dbReference type="Pfam" id="PF07669"/>
    </source>
</evidence>
<evidence type="ECO:0000256" key="4">
    <source>
        <dbReference type="ARBA" id="ARBA00022691"/>
    </source>
</evidence>
<dbReference type="PANTHER" id="PTHR33841">
    <property type="entry name" value="DNA METHYLTRANSFERASE YEEA-RELATED"/>
    <property type="match status" value="1"/>
</dbReference>
<evidence type="ECO:0000256" key="7">
    <source>
        <dbReference type="ARBA" id="ARBA00047942"/>
    </source>
</evidence>
<keyword evidence="3 9" id="KW-0808">Transferase</keyword>
<dbReference type="PANTHER" id="PTHR33841:SF6">
    <property type="entry name" value="TYPE II METHYLTRANSFERASE M.HINDII"/>
    <property type="match status" value="1"/>
</dbReference>
<dbReference type="GO" id="GO:0009307">
    <property type="term" value="P:DNA restriction-modification system"/>
    <property type="evidence" value="ECO:0007669"/>
    <property type="project" value="UniProtKB-KW"/>
</dbReference>
<evidence type="ECO:0000256" key="5">
    <source>
        <dbReference type="ARBA" id="ARBA00022747"/>
    </source>
</evidence>
<evidence type="ECO:0000313" key="9">
    <source>
        <dbReference type="EMBL" id="AUN96049.1"/>
    </source>
</evidence>
<dbReference type="AlphaFoldDB" id="A0A2I6S9X8"/>
<dbReference type="Gene3D" id="3.40.50.150">
    <property type="entry name" value="Vaccinia Virus protein VP39"/>
    <property type="match status" value="1"/>
</dbReference>
<dbReference type="GO" id="GO:0009007">
    <property type="term" value="F:site-specific DNA-methyltransferase (adenine-specific) activity"/>
    <property type="evidence" value="ECO:0007669"/>
    <property type="project" value="UniProtKB-EC"/>
</dbReference>
<evidence type="ECO:0000256" key="1">
    <source>
        <dbReference type="ARBA" id="ARBA00011900"/>
    </source>
</evidence>
<dbReference type="Proteomes" id="UP000242205">
    <property type="component" value="Chromosome"/>
</dbReference>
<dbReference type="OrthoDB" id="32195at2"/>
<keyword evidence="6" id="KW-0238">DNA-binding</keyword>
<keyword evidence="2 9" id="KW-0489">Methyltransferase</keyword>
<name>A0A2I6S9X8_9RHOO</name>
<reference evidence="9 10" key="1">
    <citation type="submission" date="2018-01" db="EMBL/GenBank/DDBJ databases">
        <authorList>
            <person name="Fu G.-Y."/>
        </authorList>
    </citation>
    <scope>NUCLEOTIDE SEQUENCE [LARGE SCALE GENOMIC DNA]</scope>
    <source>
        <strain evidence="9 10">SY39</strain>
    </source>
</reference>
<dbReference type="PRINTS" id="PR00507">
    <property type="entry name" value="N12N6MTFRASE"/>
</dbReference>
<dbReference type="CDD" id="cd02440">
    <property type="entry name" value="AdoMet_MTases"/>
    <property type="match status" value="1"/>
</dbReference>
<proteinExistence type="predicted"/>
<organism evidence="9 10">
    <name type="scientific">Pseudazoarcus pumilus</name>
    <dbReference type="NCBI Taxonomy" id="2067960"/>
    <lineage>
        <taxon>Bacteria</taxon>
        <taxon>Pseudomonadati</taxon>
        <taxon>Pseudomonadota</taxon>
        <taxon>Betaproteobacteria</taxon>
        <taxon>Rhodocyclales</taxon>
        <taxon>Zoogloeaceae</taxon>
        <taxon>Pseudazoarcus</taxon>
    </lineage>
</organism>
<evidence type="ECO:0000256" key="3">
    <source>
        <dbReference type="ARBA" id="ARBA00022679"/>
    </source>
</evidence>
<evidence type="ECO:0000256" key="2">
    <source>
        <dbReference type="ARBA" id="ARBA00022603"/>
    </source>
</evidence>
<dbReference type="PROSITE" id="PS00092">
    <property type="entry name" value="N6_MTASE"/>
    <property type="match status" value="1"/>
</dbReference>
<keyword evidence="5" id="KW-0680">Restriction system</keyword>
<protein>
    <recommendedName>
        <fullName evidence="1">site-specific DNA-methyltransferase (adenine-specific)</fullName>
        <ecNumber evidence="1">2.1.1.72</ecNumber>
    </recommendedName>
</protein>
<dbReference type="InterPro" id="IPR050953">
    <property type="entry name" value="N4_N6_ade-DNA_methylase"/>
</dbReference>
<dbReference type="InterPro" id="IPR002052">
    <property type="entry name" value="DNA_methylase_N6_adenine_CS"/>
</dbReference>
<evidence type="ECO:0000256" key="6">
    <source>
        <dbReference type="ARBA" id="ARBA00023125"/>
    </source>
</evidence>
<gene>
    <name evidence="9" type="ORF">C0099_14540</name>
</gene>
<dbReference type="GO" id="GO:0003677">
    <property type="term" value="F:DNA binding"/>
    <property type="evidence" value="ECO:0007669"/>
    <property type="project" value="UniProtKB-KW"/>
</dbReference>
<dbReference type="InterPro" id="IPR029063">
    <property type="entry name" value="SAM-dependent_MTases_sf"/>
</dbReference>
<sequence length="422" mass="47010">MNLPYPPRVFDVASLGQVFTPPAVVRAMLELRRNTGRVLEPSCGDGAFLRHLPDAVGIELDATHCPAGALNADFFAYPESERFDTIIGNPPYVRYRDIPEATRARLDREGLDARANLYLYFISKCLRHLAPGGELILITPRDFLKSTSAVALNRRLFVEGTITDAIELGDARLFDDALPNCLIWRFERGALDRRVRFADVGTRGDAPDLAAPRWQKRHLVECAGHLMFAREDYPLRLSDVAAVKVGAVSGLDAVYADEVHGNRDFVCAETVRTGRTRRMIWCEPGEPPPAVLLPARERLLARRIRNFDESNWWRWGRGYHRSERARVYVNSRTRTPNPFFVHPCTAYDGAVLALFPHHPDVDVAAFAAALNGVDWAGLGFVCDGRYLFTQRSLENAPLPASFAPFLPAGRGVESASQTGRAA</sequence>
<comment type="catalytic activity">
    <reaction evidence="7">
        <text>a 2'-deoxyadenosine in DNA + S-adenosyl-L-methionine = an N(6)-methyl-2'-deoxyadenosine in DNA + S-adenosyl-L-homocysteine + H(+)</text>
        <dbReference type="Rhea" id="RHEA:15197"/>
        <dbReference type="Rhea" id="RHEA-COMP:12418"/>
        <dbReference type="Rhea" id="RHEA-COMP:12419"/>
        <dbReference type="ChEBI" id="CHEBI:15378"/>
        <dbReference type="ChEBI" id="CHEBI:57856"/>
        <dbReference type="ChEBI" id="CHEBI:59789"/>
        <dbReference type="ChEBI" id="CHEBI:90615"/>
        <dbReference type="ChEBI" id="CHEBI:90616"/>
        <dbReference type="EC" id="2.1.1.72"/>
    </reaction>
</comment>
<dbReference type="GO" id="GO:0032259">
    <property type="term" value="P:methylation"/>
    <property type="evidence" value="ECO:0007669"/>
    <property type="project" value="UniProtKB-KW"/>
</dbReference>
<dbReference type="REBASE" id="226511">
    <property type="entry name" value="M.AspSY39ORF14540P"/>
</dbReference>
<dbReference type="SUPFAM" id="SSF53335">
    <property type="entry name" value="S-adenosyl-L-methionine-dependent methyltransferases"/>
    <property type="match status" value="1"/>
</dbReference>